<dbReference type="Gene3D" id="1.50.10.20">
    <property type="match status" value="1"/>
</dbReference>
<evidence type="ECO:0000313" key="13">
    <source>
        <dbReference type="Proteomes" id="UP000094336"/>
    </source>
</evidence>
<evidence type="ECO:0000256" key="4">
    <source>
        <dbReference type="ARBA" id="ARBA00012350"/>
    </source>
</evidence>
<gene>
    <name evidence="12" type="ORF">BABINDRAFT_162903</name>
</gene>
<dbReference type="EMBL" id="KV454436">
    <property type="protein sequence ID" value="ODQ78245.1"/>
    <property type="molecule type" value="Genomic_DNA"/>
</dbReference>
<evidence type="ECO:0000256" key="8">
    <source>
        <dbReference type="ARBA" id="ARBA00023180"/>
    </source>
</evidence>
<evidence type="ECO:0000256" key="7">
    <source>
        <dbReference type="ARBA" id="ARBA00023136"/>
    </source>
</evidence>
<dbReference type="PIRSF" id="PIRSF016302">
    <property type="entry name" value="Man_a_manosd"/>
    <property type="match status" value="1"/>
</dbReference>
<dbReference type="GO" id="GO:0009272">
    <property type="term" value="P:fungal-type cell wall biogenesis"/>
    <property type="evidence" value="ECO:0007669"/>
    <property type="project" value="UniProtKB-ARBA"/>
</dbReference>
<evidence type="ECO:0000256" key="3">
    <source>
        <dbReference type="ARBA" id="ARBA00009699"/>
    </source>
</evidence>
<dbReference type="OrthoDB" id="4187847at2759"/>
<evidence type="ECO:0000256" key="5">
    <source>
        <dbReference type="ARBA" id="ARBA00022729"/>
    </source>
</evidence>
<dbReference type="GO" id="GO:0007117">
    <property type="term" value="P:budding cell bud growth"/>
    <property type="evidence" value="ECO:0007669"/>
    <property type="project" value="TreeGrafter"/>
</dbReference>
<dbReference type="FunFam" id="1.50.10.20:FF:000006">
    <property type="entry name" value="Mannan endo-1,6-alpha-mannosidase"/>
    <property type="match status" value="1"/>
</dbReference>
<comment type="catalytic activity">
    <reaction evidence="1">
        <text>Random hydrolysis of (1-&gt;6)-alpha-D-mannosidic linkages in unbranched (1-&gt;6)-mannans.</text>
        <dbReference type="EC" id="3.2.1.101"/>
    </reaction>
</comment>
<dbReference type="STRING" id="984486.A0A1E3QKN6"/>
<evidence type="ECO:0000256" key="10">
    <source>
        <dbReference type="ARBA" id="ARBA00023316"/>
    </source>
</evidence>
<keyword evidence="6 12" id="KW-0378">Hydrolase</keyword>
<comment type="similarity">
    <text evidence="3">Belongs to the glycosyl hydrolase 76 family.</text>
</comment>
<dbReference type="GO" id="GO:0016052">
    <property type="term" value="P:carbohydrate catabolic process"/>
    <property type="evidence" value="ECO:0007669"/>
    <property type="project" value="InterPro"/>
</dbReference>
<evidence type="ECO:0000256" key="6">
    <source>
        <dbReference type="ARBA" id="ARBA00022801"/>
    </source>
</evidence>
<name>A0A1E3QKN6_9ASCO</name>
<organism evidence="12 13">
    <name type="scientific">Babjeviella inositovora NRRL Y-12698</name>
    <dbReference type="NCBI Taxonomy" id="984486"/>
    <lineage>
        <taxon>Eukaryota</taxon>
        <taxon>Fungi</taxon>
        <taxon>Dikarya</taxon>
        <taxon>Ascomycota</taxon>
        <taxon>Saccharomycotina</taxon>
        <taxon>Pichiomycetes</taxon>
        <taxon>Serinales incertae sedis</taxon>
        <taxon>Babjeviella</taxon>
    </lineage>
</organism>
<dbReference type="GO" id="GO:0071555">
    <property type="term" value="P:cell wall organization"/>
    <property type="evidence" value="ECO:0007669"/>
    <property type="project" value="UniProtKB-KW"/>
</dbReference>
<feature type="signal peptide" evidence="11">
    <location>
        <begin position="1"/>
        <end position="17"/>
    </location>
</feature>
<comment type="subcellular location">
    <subcellularLocation>
        <location evidence="2">Endomembrane system</location>
    </subcellularLocation>
</comment>
<sequence length="397" mass="43923">MKLTVTTTVLLISTVVAIDLDVSSKESICSAASTIAKGVMDYYEGTRYGGVVGMFQQPYYWWEAGEAFGSLLDNWYYCQNSQYQAVISDAIIAQCNAPAYDFMPLNQTVTEANDDQVVWGIVVMAAAEHNFPLPDGTGASWAEMAENVADSMFARWDPDNCNGGLRWQIFPNMSGWDYKNAISNGGLFHLASRLYRYTDDTKYLDMATKVYTWMVDINMLDTRQSPWALNDGANIGDDNCGEMVNHYYSYSYGLMLSGAAYLFNATENEEWYSATYSLLIASADLFFYESVMREYQCYVTGLCNNDQRSFRSLFSRSLGLTTVMVPQTAFPINWLLSASARGAAASCSGGSDGVTCGFDWSKGSWDGWYGLGEQISAMECIQNLLASSASAPLTQQG</sequence>
<dbReference type="GO" id="GO:0012505">
    <property type="term" value="C:endomembrane system"/>
    <property type="evidence" value="ECO:0007669"/>
    <property type="project" value="UniProtKB-SubCell"/>
</dbReference>
<dbReference type="PANTHER" id="PTHR12145">
    <property type="entry name" value="MANNAN ENDO-1,6-ALPHA-MANNOSIDASE DCW1"/>
    <property type="match status" value="1"/>
</dbReference>
<reference evidence="13" key="1">
    <citation type="submission" date="2016-05" db="EMBL/GenBank/DDBJ databases">
        <title>Comparative genomics of biotechnologically important yeasts.</title>
        <authorList>
            <consortium name="DOE Joint Genome Institute"/>
            <person name="Riley R."/>
            <person name="Haridas S."/>
            <person name="Wolfe K.H."/>
            <person name="Lopes M.R."/>
            <person name="Hittinger C.T."/>
            <person name="Goker M."/>
            <person name="Salamov A."/>
            <person name="Wisecaver J."/>
            <person name="Long T.M."/>
            <person name="Aerts A.L."/>
            <person name="Barry K."/>
            <person name="Choi C."/>
            <person name="Clum A."/>
            <person name="Coughlan A.Y."/>
            <person name="Deshpande S."/>
            <person name="Douglass A.P."/>
            <person name="Hanson S.J."/>
            <person name="Klenk H.-P."/>
            <person name="Labutti K."/>
            <person name="Lapidus A."/>
            <person name="Lindquist E."/>
            <person name="Lipzen A."/>
            <person name="Meier-Kolthoff J.P."/>
            <person name="Ohm R.A."/>
            <person name="Otillar R.P."/>
            <person name="Pangilinan J."/>
            <person name="Peng Y."/>
            <person name="Rokas A."/>
            <person name="Rosa C.A."/>
            <person name="Scheuner C."/>
            <person name="Sibirny A.A."/>
            <person name="Slot J.C."/>
            <person name="Stielow J.B."/>
            <person name="Sun H."/>
            <person name="Kurtzman C.P."/>
            <person name="Blackwell M."/>
            <person name="Grigoriev I.V."/>
            <person name="Jeffries T.W."/>
        </authorList>
    </citation>
    <scope>NUCLEOTIDE SEQUENCE [LARGE SCALE GENOMIC DNA]</scope>
    <source>
        <strain evidence="13">NRRL Y-12698</strain>
    </source>
</reference>
<evidence type="ECO:0000256" key="2">
    <source>
        <dbReference type="ARBA" id="ARBA00004308"/>
    </source>
</evidence>
<dbReference type="InterPro" id="IPR005198">
    <property type="entry name" value="Glyco_hydro_76"/>
</dbReference>
<dbReference type="AlphaFoldDB" id="A0A1E3QKN6"/>
<feature type="chain" id="PRO_5009134299" description="mannan endo-1,6-alpha-mannosidase" evidence="11">
    <location>
        <begin position="18"/>
        <end position="397"/>
    </location>
</feature>
<keyword evidence="10" id="KW-0961">Cell wall biogenesis/degradation</keyword>
<dbReference type="Pfam" id="PF03663">
    <property type="entry name" value="Glyco_hydro_76"/>
    <property type="match status" value="1"/>
</dbReference>
<keyword evidence="8" id="KW-0325">Glycoprotein</keyword>
<accession>A0A1E3QKN6</accession>
<keyword evidence="5 11" id="KW-0732">Signal</keyword>
<evidence type="ECO:0000313" key="12">
    <source>
        <dbReference type="EMBL" id="ODQ78245.1"/>
    </source>
</evidence>
<evidence type="ECO:0000256" key="11">
    <source>
        <dbReference type="SAM" id="SignalP"/>
    </source>
</evidence>
<keyword evidence="13" id="KW-1185">Reference proteome</keyword>
<dbReference type="Proteomes" id="UP000094336">
    <property type="component" value="Unassembled WGS sequence"/>
</dbReference>
<dbReference type="InterPro" id="IPR014480">
    <property type="entry name" value="Mannan-1_6-alpha_mannosidase"/>
</dbReference>
<keyword evidence="7" id="KW-0472">Membrane</keyword>
<evidence type="ECO:0000256" key="9">
    <source>
        <dbReference type="ARBA" id="ARBA00023295"/>
    </source>
</evidence>
<dbReference type="PANTHER" id="PTHR12145:SF21">
    <property type="entry name" value="MANNAN ENDO-1,6-ALPHA-MANNOSIDASE DFG5"/>
    <property type="match status" value="1"/>
</dbReference>
<keyword evidence="9" id="KW-0326">Glycosidase</keyword>
<dbReference type="InterPro" id="IPR008928">
    <property type="entry name" value="6-hairpin_glycosidase_sf"/>
</dbReference>
<dbReference type="SUPFAM" id="SSF48208">
    <property type="entry name" value="Six-hairpin glycosidases"/>
    <property type="match status" value="1"/>
</dbReference>
<dbReference type="GeneID" id="30147458"/>
<dbReference type="RefSeq" id="XP_018983573.1">
    <property type="nucleotide sequence ID" value="XM_019129605.1"/>
</dbReference>
<proteinExistence type="inferred from homology"/>
<evidence type="ECO:0000256" key="1">
    <source>
        <dbReference type="ARBA" id="ARBA00001452"/>
    </source>
</evidence>
<dbReference type="EC" id="3.2.1.101" evidence="4"/>
<dbReference type="GO" id="GO:0008496">
    <property type="term" value="F:mannan endo-1,6-alpha-mannosidase activity"/>
    <property type="evidence" value="ECO:0007669"/>
    <property type="project" value="UniProtKB-EC"/>
</dbReference>
<protein>
    <recommendedName>
        <fullName evidence="4">mannan endo-1,6-alpha-mannosidase</fullName>
        <ecNumber evidence="4">3.2.1.101</ecNumber>
    </recommendedName>
</protein>